<proteinExistence type="predicted"/>
<dbReference type="GO" id="GO:0004843">
    <property type="term" value="F:cysteine-type deubiquitinase activity"/>
    <property type="evidence" value="ECO:0007669"/>
    <property type="project" value="UniProtKB-EC"/>
</dbReference>
<evidence type="ECO:0000256" key="8">
    <source>
        <dbReference type="ARBA" id="ARBA00041732"/>
    </source>
</evidence>
<dbReference type="PANTHER" id="PTHR43982">
    <property type="entry name" value="UBIQUITIN CARBOXYL-TERMINAL HYDROLASE"/>
    <property type="match status" value="1"/>
</dbReference>
<dbReference type="CDD" id="cd02666">
    <property type="entry name" value="Peptidase_C19J"/>
    <property type="match status" value="1"/>
</dbReference>
<protein>
    <recommendedName>
        <fullName evidence="7">Ubiquitin carboxyl-terminal hydrolase 2</fullName>
        <ecNumber evidence="2">3.4.19.12</ecNumber>
    </recommendedName>
    <alternativeName>
        <fullName evidence="9">Deubiquitinating enzyme 2</fullName>
    </alternativeName>
    <alternativeName>
        <fullName evidence="8">Ubiquitin thioesterase 2</fullName>
    </alternativeName>
    <alternativeName>
        <fullName evidence="10">Ubiquitin-specific-processing protease 2</fullName>
    </alternativeName>
</protein>
<dbReference type="InterPro" id="IPR044635">
    <property type="entry name" value="UBP14-like"/>
</dbReference>
<evidence type="ECO:0000256" key="11">
    <source>
        <dbReference type="SAM" id="Coils"/>
    </source>
</evidence>
<dbReference type="GeneID" id="30985542"/>
<keyword evidence="15" id="KW-1185">Reference proteome</keyword>
<dbReference type="PROSITE" id="PS00972">
    <property type="entry name" value="USP_1"/>
    <property type="match status" value="1"/>
</dbReference>
<keyword evidence="6" id="KW-0788">Thiol protease</keyword>
<keyword evidence="4" id="KW-0833">Ubl conjugation pathway</keyword>
<evidence type="ECO:0000259" key="13">
    <source>
        <dbReference type="PROSITE" id="PS50235"/>
    </source>
</evidence>
<dbReference type="Pfam" id="PF13446">
    <property type="entry name" value="RPT"/>
    <property type="match status" value="3"/>
</dbReference>
<dbReference type="STRING" id="984487.A0A1E4SR92"/>
<dbReference type="RefSeq" id="XP_020067152.1">
    <property type="nucleotide sequence ID" value="XM_020211406.1"/>
</dbReference>
<dbReference type="EC" id="3.4.19.12" evidence="2"/>
<dbReference type="Pfam" id="PF00443">
    <property type="entry name" value="UCH"/>
    <property type="match status" value="1"/>
</dbReference>
<evidence type="ECO:0000256" key="4">
    <source>
        <dbReference type="ARBA" id="ARBA00022786"/>
    </source>
</evidence>
<dbReference type="InterPro" id="IPR028889">
    <property type="entry name" value="USP"/>
</dbReference>
<accession>A0A1E4SR92</accession>
<evidence type="ECO:0000256" key="9">
    <source>
        <dbReference type="ARBA" id="ARBA00042236"/>
    </source>
</evidence>
<dbReference type="GO" id="GO:0070628">
    <property type="term" value="F:proteasome binding"/>
    <property type="evidence" value="ECO:0007669"/>
    <property type="project" value="TreeGrafter"/>
</dbReference>
<dbReference type="PROSITE" id="PS50235">
    <property type="entry name" value="USP_3"/>
    <property type="match status" value="1"/>
</dbReference>
<dbReference type="InterPro" id="IPR038765">
    <property type="entry name" value="Papain-like_cys_pep_sf"/>
</dbReference>
<dbReference type="OrthoDB" id="2420415at2759"/>
<dbReference type="InterPro" id="IPR018200">
    <property type="entry name" value="USP_CS"/>
</dbReference>
<sequence length="1245" mass="143131">MIENTELMSGPAPPPRSGSGSSLSADLAEPLNRSATDVASIPDPNRQFKSNNPFLQQADWNTTAATVSGGEWAVPTNSEDSGATEAPQQELKAYPFKTLNRILDDLRWTVPFKAKFSTSLLNNKPIDYSSNLSKMAQSNQFEYDVLTLNNSLNYAPSYEEIPEAESNRTLKIIRGLITNAKHDTYHFRLMILEKVTNPFSPIDKHEYHIIPHSVLAKNELDVLRHGQESGLLDDAYFMSSNSNLNHILRVSVFNPEFSRDDLFQLTDEETIKNRYLEGMKNHPNLSADTIPNPIHCFKTMIKVLKGPILLPPTDSIKTISLKNTVLDSQVDIAFLLNRLSFSLNSEETDLIPPSLHTSPELKEAYVRKVIELIFCAKVYGKKYSNNEFETQYSYSDNFSLIFSHIPEFDKHINLVHFKTHNSNHLPFLINLSICSFFQDELIVKCFENTVKSDLTNKLHYVDSLKSTINFRNGSSTNNKLAKYLKNLSTHGELVGWYDYVESMKALGLTAEDAQSLQNIDDDVVIAMYKTNYKSDLKNYTYFHRHLTTIAKARNSTKLTNFIDNEIIPLELALEELGVEEITEDEVIITAYEFGLDEVMQSNGFNSSSPKVSLLSKSLLSVAVNRKSYLLLNYLETKLPDTIKVSKDITYARALEILGCQTSSSEFELVTNFQSRLISNVENELNDVRILRYSLKLIAENKKSDILFSFLKNGRIDPTLLPAENWPAGLDNIGNTCYLNSLLQYYFCIKPLRELILNFEEKDLDLLQNRKIGGRKVEEAEIARSKQFIYHLKHLFNEMIHTDKRCVEPSKELAYLSFLHLSQPVTFKENRFDEKENDIIDLESDEPILVSSQSESDLDVEMIESSAPELDSHIENVEIIADESHEERNPSQILPISTDQMESTIEVGRQQDVTECIENVTYQIETALEPEELEEDGEQVDLIKKLFYGKIKQTITPLDLINKQPRISAERFFSLIINVSDNPKNIYDSLDNYFSEDLVKLEEGYVKKSLTISELPEVLQFHVQRVMFDRERLVPYKSLQPIPFSEKIYLDRYLDTTDEEILSKRNEVFKWKSEIQMLHERKESILKVDDTTHMNIIDSLRTTKKFIESKIIPNESFTFDEATLMKIDNQITSLNEDLTKIEIRLTELREKVSNQFTSYTKVGYSIFAIFIHRGEASYGHYWVYIKDPHRNVFRKYNDEVVTEVPFSEVFNFNDGNTATPYYIVYVKENLENEYVEPLKRVIGTPN</sequence>
<reference evidence="15" key="1">
    <citation type="submission" date="2016-05" db="EMBL/GenBank/DDBJ databases">
        <title>Comparative genomics of biotechnologically important yeasts.</title>
        <authorList>
            <consortium name="DOE Joint Genome Institute"/>
            <person name="Riley R."/>
            <person name="Haridas S."/>
            <person name="Wolfe K.H."/>
            <person name="Lopes M.R."/>
            <person name="Hittinger C.T."/>
            <person name="Goker M."/>
            <person name="Salamov A."/>
            <person name="Wisecaver J."/>
            <person name="Long T.M."/>
            <person name="Aerts A.L."/>
            <person name="Barry K."/>
            <person name="Choi C."/>
            <person name="Clum A."/>
            <person name="Coughlan A.Y."/>
            <person name="Deshpande S."/>
            <person name="Douglass A.P."/>
            <person name="Hanson S.J."/>
            <person name="Klenk H.-P."/>
            <person name="Labutti K."/>
            <person name="Lapidus A."/>
            <person name="Lindquist E."/>
            <person name="Lipzen A."/>
            <person name="Meier-Kolthoff J.P."/>
            <person name="Ohm R.A."/>
            <person name="Otillar R.P."/>
            <person name="Pangilinan J."/>
            <person name="Peng Y."/>
            <person name="Rokas A."/>
            <person name="Rosa C.A."/>
            <person name="Scheuner C."/>
            <person name="Sibirny A.A."/>
            <person name="Slot J.C."/>
            <person name="Stielow J.B."/>
            <person name="Sun H."/>
            <person name="Kurtzman C.P."/>
            <person name="Blackwell M."/>
            <person name="Grigoriev I.V."/>
            <person name="Jeffries T.W."/>
        </authorList>
    </citation>
    <scope>NUCLEOTIDE SEQUENCE [LARGE SCALE GENOMIC DNA]</scope>
    <source>
        <strain evidence="15">NRRL Y-17324</strain>
    </source>
</reference>
<dbReference type="Proteomes" id="UP000094285">
    <property type="component" value="Unassembled WGS sequence"/>
</dbReference>
<evidence type="ECO:0000313" key="14">
    <source>
        <dbReference type="EMBL" id="ODV82030.1"/>
    </source>
</evidence>
<evidence type="ECO:0000256" key="3">
    <source>
        <dbReference type="ARBA" id="ARBA00022670"/>
    </source>
</evidence>
<feature type="region of interest" description="Disordered" evidence="12">
    <location>
        <begin position="1"/>
        <end position="52"/>
    </location>
</feature>
<dbReference type="InterPro" id="IPR001394">
    <property type="entry name" value="Peptidase_C19_UCH"/>
</dbReference>
<dbReference type="AlphaFoldDB" id="A0A1E4SR92"/>
<dbReference type="Gene3D" id="3.90.70.10">
    <property type="entry name" value="Cysteine proteinases"/>
    <property type="match status" value="1"/>
</dbReference>
<evidence type="ECO:0000256" key="6">
    <source>
        <dbReference type="ARBA" id="ARBA00022807"/>
    </source>
</evidence>
<comment type="catalytic activity">
    <reaction evidence="1">
        <text>Thiol-dependent hydrolysis of ester, thioester, amide, peptide and isopeptide bonds formed by the C-terminal Gly of ubiquitin (a 76-residue protein attached to proteins as an intracellular targeting signal).</text>
        <dbReference type="EC" id="3.4.19.12"/>
    </reaction>
</comment>
<dbReference type="GO" id="GO:0016579">
    <property type="term" value="P:protein deubiquitination"/>
    <property type="evidence" value="ECO:0007669"/>
    <property type="project" value="InterPro"/>
</dbReference>
<dbReference type="GO" id="GO:0061136">
    <property type="term" value="P:regulation of proteasomal protein catabolic process"/>
    <property type="evidence" value="ECO:0007669"/>
    <property type="project" value="TreeGrafter"/>
</dbReference>
<dbReference type="InterPro" id="IPR025305">
    <property type="entry name" value="UCH_repeat_domain"/>
</dbReference>
<evidence type="ECO:0000256" key="10">
    <source>
        <dbReference type="ARBA" id="ARBA00042737"/>
    </source>
</evidence>
<evidence type="ECO:0000313" key="15">
    <source>
        <dbReference type="Proteomes" id="UP000094285"/>
    </source>
</evidence>
<name>A0A1E4SR92_9ASCO</name>
<dbReference type="GO" id="GO:0043161">
    <property type="term" value="P:proteasome-mediated ubiquitin-dependent protein catabolic process"/>
    <property type="evidence" value="ECO:0007669"/>
    <property type="project" value="InterPro"/>
</dbReference>
<keyword evidence="5" id="KW-0378">Hydrolase</keyword>
<dbReference type="SUPFAM" id="SSF54001">
    <property type="entry name" value="Cysteine proteinases"/>
    <property type="match status" value="1"/>
</dbReference>
<evidence type="ECO:0000256" key="7">
    <source>
        <dbReference type="ARBA" id="ARBA00040966"/>
    </source>
</evidence>
<feature type="domain" description="USP" evidence="13">
    <location>
        <begin position="727"/>
        <end position="1227"/>
    </location>
</feature>
<organism evidence="14 15">
    <name type="scientific">Suhomyces tanzawaensis NRRL Y-17324</name>
    <dbReference type="NCBI Taxonomy" id="984487"/>
    <lineage>
        <taxon>Eukaryota</taxon>
        <taxon>Fungi</taxon>
        <taxon>Dikarya</taxon>
        <taxon>Ascomycota</taxon>
        <taxon>Saccharomycotina</taxon>
        <taxon>Pichiomycetes</taxon>
        <taxon>Debaryomycetaceae</taxon>
        <taxon>Suhomyces</taxon>
    </lineage>
</organism>
<dbReference type="EMBL" id="KV453909">
    <property type="protein sequence ID" value="ODV82030.1"/>
    <property type="molecule type" value="Genomic_DNA"/>
</dbReference>
<feature type="coiled-coil region" evidence="11">
    <location>
        <begin position="1123"/>
        <end position="1150"/>
    </location>
</feature>
<evidence type="ECO:0000256" key="5">
    <source>
        <dbReference type="ARBA" id="ARBA00022801"/>
    </source>
</evidence>
<evidence type="ECO:0000256" key="2">
    <source>
        <dbReference type="ARBA" id="ARBA00012759"/>
    </source>
</evidence>
<evidence type="ECO:0000256" key="12">
    <source>
        <dbReference type="SAM" id="MobiDB-lite"/>
    </source>
</evidence>
<evidence type="ECO:0000256" key="1">
    <source>
        <dbReference type="ARBA" id="ARBA00000707"/>
    </source>
</evidence>
<dbReference type="PANTHER" id="PTHR43982:SF6">
    <property type="entry name" value="UBIQUITIN CARBOXYL-TERMINAL HYDROLASE 2-RELATED"/>
    <property type="match status" value="1"/>
</dbReference>
<dbReference type="FunFam" id="3.90.70.10:FF:000176">
    <property type="entry name" value="Ubiquitin-specific protease"/>
    <property type="match status" value="1"/>
</dbReference>
<keyword evidence="11" id="KW-0175">Coiled coil</keyword>
<gene>
    <name evidence="14" type="ORF">CANTADRAFT_87973</name>
</gene>
<keyword evidence="3 14" id="KW-0645">Protease</keyword>